<dbReference type="eggNOG" id="COG1846">
    <property type="taxonomic scope" value="Bacteria"/>
</dbReference>
<dbReference type="PANTHER" id="PTHR33164:SF105">
    <property type="entry name" value="TRANSCRIPTIONAL REPRESSOR PROTEIN-RELATED"/>
    <property type="match status" value="1"/>
</dbReference>
<dbReference type="AlphaFoldDB" id="B2JLZ5"/>
<organism evidence="5 6">
    <name type="scientific">Paraburkholderia phymatum (strain DSM 17167 / CIP 108236 / LMG 21445 / STM815)</name>
    <name type="common">Burkholderia phymatum</name>
    <dbReference type="NCBI Taxonomy" id="391038"/>
    <lineage>
        <taxon>Bacteria</taxon>
        <taxon>Pseudomonadati</taxon>
        <taxon>Pseudomonadota</taxon>
        <taxon>Betaproteobacteria</taxon>
        <taxon>Burkholderiales</taxon>
        <taxon>Burkholderiaceae</taxon>
        <taxon>Paraburkholderia</taxon>
    </lineage>
</organism>
<dbReference type="GO" id="GO:0003700">
    <property type="term" value="F:DNA-binding transcription factor activity"/>
    <property type="evidence" value="ECO:0007669"/>
    <property type="project" value="InterPro"/>
</dbReference>
<evidence type="ECO:0000256" key="1">
    <source>
        <dbReference type="ARBA" id="ARBA00023015"/>
    </source>
</evidence>
<dbReference type="PROSITE" id="PS50995">
    <property type="entry name" value="HTH_MARR_2"/>
    <property type="match status" value="1"/>
</dbReference>
<dbReference type="InterPro" id="IPR000835">
    <property type="entry name" value="HTH_MarR-typ"/>
</dbReference>
<dbReference type="KEGG" id="bph:Bphy_3544"/>
<proteinExistence type="predicted"/>
<dbReference type="SUPFAM" id="SSF46785">
    <property type="entry name" value="Winged helix' DNA-binding domain"/>
    <property type="match status" value="1"/>
</dbReference>
<dbReference type="InterPro" id="IPR023187">
    <property type="entry name" value="Tscrpt_reg_MarR-type_CS"/>
</dbReference>
<accession>B2JLZ5</accession>
<dbReference type="Proteomes" id="UP000001192">
    <property type="component" value="Chromosome 2"/>
</dbReference>
<dbReference type="HOGENOM" id="CLU_083287_35_2_4"/>
<keyword evidence="2" id="KW-0238">DNA-binding</keyword>
<evidence type="ECO:0000256" key="3">
    <source>
        <dbReference type="ARBA" id="ARBA00023163"/>
    </source>
</evidence>
<reference evidence="6" key="1">
    <citation type="journal article" date="2014" name="Stand. Genomic Sci.">
        <title>Complete genome sequence of Burkholderia phymatum STM815(T), a broad host range and efficient nitrogen-fixing symbiont of Mimosa species.</title>
        <authorList>
            <person name="Moulin L."/>
            <person name="Klonowska A."/>
            <person name="Caroline B."/>
            <person name="Booth K."/>
            <person name="Vriezen J.A."/>
            <person name="Melkonian R."/>
            <person name="James E.K."/>
            <person name="Young J.P."/>
            <person name="Bena G."/>
            <person name="Hauser L."/>
            <person name="Land M."/>
            <person name="Kyrpides N."/>
            <person name="Bruce D."/>
            <person name="Chain P."/>
            <person name="Copeland A."/>
            <person name="Pitluck S."/>
            <person name="Woyke T."/>
            <person name="Lizotte-Waniewski M."/>
            <person name="Bristow J."/>
            <person name="Riley M."/>
        </authorList>
    </citation>
    <scope>NUCLEOTIDE SEQUENCE [LARGE SCALE GENOMIC DNA]</scope>
    <source>
        <strain evidence="6">DSM 17167 / CIP 108236 / LMG 21445 / STM815</strain>
    </source>
</reference>
<feature type="domain" description="HTH marR-type" evidence="4">
    <location>
        <begin position="9"/>
        <end position="142"/>
    </location>
</feature>
<name>B2JLZ5_PARP8</name>
<dbReference type="PANTHER" id="PTHR33164">
    <property type="entry name" value="TRANSCRIPTIONAL REGULATOR, MARR FAMILY"/>
    <property type="match status" value="1"/>
</dbReference>
<evidence type="ECO:0000259" key="4">
    <source>
        <dbReference type="PROSITE" id="PS50995"/>
    </source>
</evidence>
<keyword evidence="3" id="KW-0804">Transcription</keyword>
<dbReference type="RefSeq" id="WP_012402858.1">
    <property type="nucleotide sequence ID" value="NC_010623.1"/>
</dbReference>
<sequence>MCDLQAISAVALNHFFAQRAMRAFWTHFDETLRHTDVNASQFCMLALLHQREPLVFGDMAAELEMDRSNLSANLAPLLRRGLISTITHERDRRKRQLVVTARGRKAVTSAMIPWMRAYQDTFTFVRLLDIDSMRDLFRVMRDMKKQDDLSGTAVRPESQLVLRND</sequence>
<dbReference type="PROSITE" id="PS01117">
    <property type="entry name" value="HTH_MARR_1"/>
    <property type="match status" value="1"/>
</dbReference>
<dbReference type="InterPro" id="IPR039422">
    <property type="entry name" value="MarR/SlyA-like"/>
</dbReference>
<keyword evidence="1" id="KW-0805">Transcription regulation</keyword>
<dbReference type="STRING" id="391038.Bphy_3544"/>
<gene>
    <name evidence="5" type="ordered locus">Bphy_3544</name>
</gene>
<keyword evidence="6" id="KW-1185">Reference proteome</keyword>
<dbReference type="InterPro" id="IPR036388">
    <property type="entry name" value="WH-like_DNA-bd_sf"/>
</dbReference>
<evidence type="ECO:0000256" key="2">
    <source>
        <dbReference type="ARBA" id="ARBA00023125"/>
    </source>
</evidence>
<evidence type="ECO:0000313" key="5">
    <source>
        <dbReference type="EMBL" id="ACC72685.1"/>
    </source>
</evidence>
<dbReference type="Gene3D" id="1.10.10.10">
    <property type="entry name" value="Winged helix-like DNA-binding domain superfamily/Winged helix DNA-binding domain"/>
    <property type="match status" value="1"/>
</dbReference>
<dbReference type="SMART" id="SM00347">
    <property type="entry name" value="HTH_MARR"/>
    <property type="match status" value="1"/>
</dbReference>
<dbReference type="EMBL" id="CP001044">
    <property type="protein sequence ID" value="ACC72685.1"/>
    <property type="molecule type" value="Genomic_DNA"/>
</dbReference>
<dbReference type="GO" id="GO:0006950">
    <property type="term" value="P:response to stress"/>
    <property type="evidence" value="ECO:0007669"/>
    <property type="project" value="TreeGrafter"/>
</dbReference>
<dbReference type="InterPro" id="IPR036390">
    <property type="entry name" value="WH_DNA-bd_sf"/>
</dbReference>
<evidence type="ECO:0000313" key="6">
    <source>
        <dbReference type="Proteomes" id="UP000001192"/>
    </source>
</evidence>
<dbReference type="GO" id="GO:0003677">
    <property type="term" value="F:DNA binding"/>
    <property type="evidence" value="ECO:0007669"/>
    <property type="project" value="UniProtKB-KW"/>
</dbReference>
<dbReference type="Pfam" id="PF12802">
    <property type="entry name" value="MarR_2"/>
    <property type="match status" value="1"/>
</dbReference>
<protein>
    <submittedName>
        <fullName evidence="5">Transcriptional regulator, MarR family</fullName>
    </submittedName>
</protein>